<comment type="caution">
    <text evidence="4">The sequence shown here is derived from an EMBL/GenBank/DDBJ whole genome shotgun (WGS) entry which is preliminary data.</text>
</comment>
<dbReference type="GO" id="GO:0008757">
    <property type="term" value="F:S-adenosylmethionine-dependent methyltransferase activity"/>
    <property type="evidence" value="ECO:0007669"/>
    <property type="project" value="InterPro"/>
</dbReference>
<keyword evidence="2" id="KW-0812">Transmembrane</keyword>
<sequence>MTAKAGLVKGLRFAMGRGQPSISMASLAFGGAALVGGTAYFTYRYTKAHTAVQQEGDGPIDPGTSFRVFDQIAQKYDDAIGQEEAALWYGMMRKWLLREARGEVLEVSVGTGRNFEYYDFAASGIKSLTCTDLSQHMLLRAEDKFFDELHLGHKHPNVRINFCLADAHCLVDPNAKLPPKPEPPVEKKEPSAAAAVAPRPRPQPLPEVDPASAPWWAYWRRLPPVERPKPAEAAPSSAPSEAGQPASSTEAAVSGDAMPGLHAGGLLNFFRVLLPSSDGSKQAPAAAGEAASAEAAGGASSHEHAEASSCCSCHSHSRGYSQRCSSGQHESGAPLQKFAPRQFDTVVDTFGLCSHEDPVQALKEMARVCKPGGKILLLEHGRSHYDWLNDKLDSSATNHQRKWGCLWNRDILGLIKEAGLQVDKVTRWHFGTSYYIIARPSVR</sequence>
<dbReference type="PANTHER" id="PTHR42912:SF80">
    <property type="entry name" value="METHYLTRANSFERASE DOMAIN-CONTAINING PROTEIN"/>
    <property type="match status" value="1"/>
</dbReference>
<dbReference type="EMBL" id="BMAR01000006">
    <property type="protein sequence ID" value="GFR43868.1"/>
    <property type="molecule type" value="Genomic_DNA"/>
</dbReference>
<feature type="domain" description="Methyltransferase type 11" evidence="3">
    <location>
        <begin position="333"/>
        <end position="376"/>
    </location>
</feature>
<evidence type="ECO:0000256" key="1">
    <source>
        <dbReference type="SAM" id="MobiDB-lite"/>
    </source>
</evidence>
<organism evidence="4 5">
    <name type="scientific">Astrephomene gubernaculifera</name>
    <dbReference type="NCBI Taxonomy" id="47775"/>
    <lineage>
        <taxon>Eukaryota</taxon>
        <taxon>Viridiplantae</taxon>
        <taxon>Chlorophyta</taxon>
        <taxon>core chlorophytes</taxon>
        <taxon>Chlorophyceae</taxon>
        <taxon>CS clade</taxon>
        <taxon>Chlamydomonadales</taxon>
        <taxon>Astrephomenaceae</taxon>
        <taxon>Astrephomene</taxon>
    </lineage>
</organism>
<dbReference type="InterPro" id="IPR050508">
    <property type="entry name" value="Methyltransf_Superfamily"/>
</dbReference>
<evidence type="ECO:0000313" key="5">
    <source>
        <dbReference type="Proteomes" id="UP001054857"/>
    </source>
</evidence>
<dbReference type="Gene3D" id="3.40.50.150">
    <property type="entry name" value="Vaccinia Virus protein VP39"/>
    <property type="match status" value="2"/>
</dbReference>
<dbReference type="Pfam" id="PF08241">
    <property type="entry name" value="Methyltransf_11"/>
    <property type="match status" value="1"/>
</dbReference>
<dbReference type="CDD" id="cd02440">
    <property type="entry name" value="AdoMet_MTases"/>
    <property type="match status" value="1"/>
</dbReference>
<accession>A0AAD3DNK8</accession>
<proteinExistence type="predicted"/>
<protein>
    <recommendedName>
        <fullName evidence="3">Methyltransferase type 11 domain-containing protein</fullName>
    </recommendedName>
</protein>
<keyword evidence="5" id="KW-1185">Reference proteome</keyword>
<dbReference type="InterPro" id="IPR029063">
    <property type="entry name" value="SAM-dependent_MTases_sf"/>
</dbReference>
<dbReference type="InterPro" id="IPR013216">
    <property type="entry name" value="Methyltransf_11"/>
</dbReference>
<evidence type="ECO:0000256" key="2">
    <source>
        <dbReference type="SAM" id="Phobius"/>
    </source>
</evidence>
<feature type="region of interest" description="Disordered" evidence="1">
    <location>
        <begin position="227"/>
        <end position="256"/>
    </location>
</feature>
<feature type="region of interest" description="Disordered" evidence="1">
    <location>
        <begin position="175"/>
        <end position="210"/>
    </location>
</feature>
<evidence type="ECO:0000259" key="3">
    <source>
        <dbReference type="Pfam" id="PF08241"/>
    </source>
</evidence>
<dbReference type="AlphaFoldDB" id="A0AAD3DNK8"/>
<keyword evidence="2" id="KW-1133">Transmembrane helix</keyword>
<dbReference type="SUPFAM" id="SSF53335">
    <property type="entry name" value="S-adenosyl-L-methionine-dependent methyltransferases"/>
    <property type="match status" value="1"/>
</dbReference>
<keyword evidence="2" id="KW-0472">Membrane</keyword>
<name>A0AAD3DNK8_9CHLO</name>
<feature type="transmembrane region" description="Helical" evidence="2">
    <location>
        <begin position="21"/>
        <end position="43"/>
    </location>
</feature>
<feature type="compositionally biased region" description="Low complexity" evidence="1">
    <location>
        <begin position="231"/>
        <end position="248"/>
    </location>
</feature>
<dbReference type="Proteomes" id="UP001054857">
    <property type="component" value="Unassembled WGS sequence"/>
</dbReference>
<evidence type="ECO:0000313" key="4">
    <source>
        <dbReference type="EMBL" id="GFR43868.1"/>
    </source>
</evidence>
<reference evidence="4 5" key="1">
    <citation type="journal article" date="2021" name="Sci. Rep.">
        <title>Genome sequencing of the multicellular alga Astrephomene provides insights into convergent evolution of germ-soma differentiation.</title>
        <authorList>
            <person name="Yamashita S."/>
            <person name="Yamamoto K."/>
            <person name="Matsuzaki R."/>
            <person name="Suzuki S."/>
            <person name="Yamaguchi H."/>
            <person name="Hirooka S."/>
            <person name="Minakuchi Y."/>
            <person name="Miyagishima S."/>
            <person name="Kawachi M."/>
            <person name="Toyoda A."/>
            <person name="Nozaki H."/>
        </authorList>
    </citation>
    <scope>NUCLEOTIDE SEQUENCE [LARGE SCALE GENOMIC DNA]</scope>
    <source>
        <strain evidence="4 5">NIES-4017</strain>
    </source>
</reference>
<gene>
    <name evidence="4" type="ORF">Agub_g4997</name>
</gene>
<dbReference type="PANTHER" id="PTHR42912">
    <property type="entry name" value="METHYLTRANSFERASE"/>
    <property type="match status" value="1"/>
</dbReference>